<organism evidence="1 2">
    <name type="scientific">Pleurodeles waltl</name>
    <name type="common">Iberian ribbed newt</name>
    <dbReference type="NCBI Taxonomy" id="8319"/>
    <lineage>
        <taxon>Eukaryota</taxon>
        <taxon>Metazoa</taxon>
        <taxon>Chordata</taxon>
        <taxon>Craniata</taxon>
        <taxon>Vertebrata</taxon>
        <taxon>Euteleostomi</taxon>
        <taxon>Amphibia</taxon>
        <taxon>Batrachia</taxon>
        <taxon>Caudata</taxon>
        <taxon>Salamandroidea</taxon>
        <taxon>Salamandridae</taxon>
        <taxon>Pleurodelinae</taxon>
        <taxon>Pleurodeles</taxon>
    </lineage>
</organism>
<comment type="caution">
    <text evidence="1">The sequence shown here is derived from an EMBL/GenBank/DDBJ whole genome shotgun (WGS) entry which is preliminary data.</text>
</comment>
<dbReference type="AlphaFoldDB" id="A0AAV7RI12"/>
<protein>
    <submittedName>
        <fullName evidence="1">Uncharacterized protein</fullName>
    </submittedName>
</protein>
<sequence>MLPHTCMPGSADNMSDVEEIPAVAGPASEVSLALDLEGNVEVVGEAAFRAWEVAPLVKVLPVEGHDKDIKWRFVEGFDLVEIMQHLRDNLGFASSAQALVDDYFFFTVSTWEPESLTLLTSIRHVVTN</sequence>
<evidence type="ECO:0000313" key="1">
    <source>
        <dbReference type="EMBL" id="KAJ1150583.1"/>
    </source>
</evidence>
<gene>
    <name evidence="1" type="ORF">NDU88_003373</name>
</gene>
<keyword evidence="2" id="KW-1185">Reference proteome</keyword>
<dbReference type="Proteomes" id="UP001066276">
    <property type="component" value="Chromosome 5"/>
</dbReference>
<evidence type="ECO:0000313" key="2">
    <source>
        <dbReference type="Proteomes" id="UP001066276"/>
    </source>
</evidence>
<proteinExistence type="predicted"/>
<name>A0AAV7RI12_PLEWA</name>
<dbReference type="EMBL" id="JANPWB010000009">
    <property type="protein sequence ID" value="KAJ1150583.1"/>
    <property type="molecule type" value="Genomic_DNA"/>
</dbReference>
<reference evidence="1" key="1">
    <citation type="journal article" date="2022" name="bioRxiv">
        <title>Sequencing and chromosome-scale assembly of the giantPleurodeles waltlgenome.</title>
        <authorList>
            <person name="Brown T."/>
            <person name="Elewa A."/>
            <person name="Iarovenko S."/>
            <person name="Subramanian E."/>
            <person name="Araus A.J."/>
            <person name="Petzold A."/>
            <person name="Susuki M."/>
            <person name="Suzuki K.-i.T."/>
            <person name="Hayashi T."/>
            <person name="Toyoda A."/>
            <person name="Oliveira C."/>
            <person name="Osipova E."/>
            <person name="Leigh N.D."/>
            <person name="Simon A."/>
            <person name="Yun M.H."/>
        </authorList>
    </citation>
    <scope>NUCLEOTIDE SEQUENCE</scope>
    <source>
        <strain evidence="1">20211129_DDA</strain>
        <tissue evidence="1">Liver</tissue>
    </source>
</reference>
<accession>A0AAV7RI12</accession>